<protein>
    <recommendedName>
        <fullName evidence="1">Anticodon-binding domain-containing protein</fullName>
    </recommendedName>
</protein>
<dbReference type="Gene3D" id="3.40.50.800">
    <property type="entry name" value="Anticodon-binding domain"/>
    <property type="match status" value="1"/>
</dbReference>
<dbReference type="InterPro" id="IPR027031">
    <property type="entry name" value="Gly-tRNA_synthase/POLG2"/>
</dbReference>
<dbReference type="InterPro" id="IPR036621">
    <property type="entry name" value="Anticodon-bd_dom_sf"/>
</dbReference>
<dbReference type="GO" id="GO:0006264">
    <property type="term" value="P:mitochondrial DNA replication"/>
    <property type="evidence" value="ECO:0007669"/>
    <property type="project" value="TreeGrafter"/>
</dbReference>
<dbReference type="EMBL" id="OD564855">
    <property type="protein sequence ID" value="CAD7440025.1"/>
    <property type="molecule type" value="Genomic_DNA"/>
</dbReference>
<dbReference type="AlphaFoldDB" id="A0A7R9HYA2"/>
<evidence type="ECO:0000259" key="1">
    <source>
        <dbReference type="Pfam" id="PF03129"/>
    </source>
</evidence>
<accession>A0A7R9HYA2</accession>
<dbReference type="PANTHER" id="PTHR10745">
    <property type="entry name" value="GLYCYL-TRNA SYNTHETASE/DNA POLYMERASE SUBUNIT GAMMA-2"/>
    <property type="match status" value="1"/>
</dbReference>
<dbReference type="GO" id="GO:0005739">
    <property type="term" value="C:mitochondrion"/>
    <property type="evidence" value="ECO:0007669"/>
    <property type="project" value="TreeGrafter"/>
</dbReference>
<evidence type="ECO:0000313" key="2">
    <source>
        <dbReference type="EMBL" id="CAD7440025.1"/>
    </source>
</evidence>
<dbReference type="Gene3D" id="3.30.930.10">
    <property type="entry name" value="Bira Bifunctional Protein, Domain 2"/>
    <property type="match status" value="1"/>
</dbReference>
<dbReference type="SUPFAM" id="SSF55681">
    <property type="entry name" value="Class II aaRS and biotin synthetases"/>
    <property type="match status" value="1"/>
</dbReference>
<sequence length="502" mass="57170">MSGGVHRILQLCERHAFVMPVFKSEGSSGAMLDFFKFGPSGELLKHNVRHEWFLSNVVNTDHSVFPYWGGGQSTGNINEGTAPKCYSVVTKVYDEDFSEHYRYMKEMCGGQLPFGLTEMRAEVDCCGVVEDTGDGRYFTPSHRTIMRSCAFVRPIDSSQAFYQWQKRRKMWWRKFSASPGRFSVTDVQSVEEGQRAEICAEFPWGSQSVECVTLRGSAPFDKLDNACRQSFEGRDGRKRVTPHVIESWTTLECAVFTFLCDSHDEVRLSGVPKEVMRFHRKLAPYKLAFSASSSSSATSEELSQLAVYLTRQLRKAGVSTLLLPDVAKRSQESQFLRNDEMGVPYTAVLNDNTLKTGILGLRSRETTLKVRLSVWDARILPYLDRCDRRETRQTTTYYLTWTGASACFRTGEPRGTTSKKLLILKMLFDGRTALQCKTLFLKLVMVEYYLELGRIKSPRKRDERWRGKPPDWDLNPYLLVISSLVYCEDDALDHAVTEAGSI</sequence>
<dbReference type="Pfam" id="PF03129">
    <property type="entry name" value="HGTP_anticodon"/>
    <property type="match status" value="1"/>
</dbReference>
<organism evidence="2">
    <name type="scientific">Timema bartmani</name>
    <dbReference type="NCBI Taxonomy" id="61472"/>
    <lineage>
        <taxon>Eukaryota</taxon>
        <taxon>Metazoa</taxon>
        <taxon>Ecdysozoa</taxon>
        <taxon>Arthropoda</taxon>
        <taxon>Hexapoda</taxon>
        <taxon>Insecta</taxon>
        <taxon>Pterygota</taxon>
        <taxon>Neoptera</taxon>
        <taxon>Polyneoptera</taxon>
        <taxon>Phasmatodea</taxon>
        <taxon>Timematodea</taxon>
        <taxon>Timematoidea</taxon>
        <taxon>Timematidae</taxon>
        <taxon>Timema</taxon>
    </lineage>
</organism>
<dbReference type="SUPFAM" id="SSF52954">
    <property type="entry name" value="Class II aaRS ABD-related"/>
    <property type="match status" value="1"/>
</dbReference>
<dbReference type="PANTHER" id="PTHR10745:SF8">
    <property type="entry name" value="DNA POLYMERASE SUBUNIT GAMMA-2, MITOCHONDRIAL"/>
    <property type="match status" value="1"/>
</dbReference>
<reference evidence="2" key="1">
    <citation type="submission" date="2020-11" db="EMBL/GenBank/DDBJ databases">
        <authorList>
            <person name="Tran Van P."/>
        </authorList>
    </citation>
    <scope>NUCLEOTIDE SEQUENCE</scope>
</reference>
<name>A0A7R9HYA2_9NEOP</name>
<dbReference type="InterPro" id="IPR045864">
    <property type="entry name" value="aa-tRNA-synth_II/BPL/LPL"/>
</dbReference>
<proteinExistence type="predicted"/>
<gene>
    <name evidence="2" type="ORF">TBIB3V08_LOCUS2555</name>
</gene>
<feature type="domain" description="Anticodon-binding" evidence="1">
    <location>
        <begin position="299"/>
        <end position="374"/>
    </location>
</feature>
<dbReference type="InterPro" id="IPR004154">
    <property type="entry name" value="Anticodon-bd"/>
</dbReference>